<dbReference type="RefSeq" id="WP_090196460.1">
    <property type="nucleotide sequence ID" value="NZ_LT629785.1"/>
</dbReference>
<name>A0A1H2H5B5_9PSED</name>
<dbReference type="GO" id="GO:0005737">
    <property type="term" value="C:cytoplasm"/>
    <property type="evidence" value="ECO:0007669"/>
    <property type="project" value="UniProtKB-ARBA"/>
</dbReference>
<keyword evidence="3" id="KW-0408">Iron</keyword>
<reference evidence="7" key="1">
    <citation type="submission" date="2016-10" db="EMBL/GenBank/DDBJ databases">
        <authorList>
            <person name="Varghese N."/>
            <person name="Submissions S."/>
        </authorList>
    </citation>
    <scope>NUCLEOTIDE SEQUENCE [LARGE SCALE GENOMIC DNA]</scope>
    <source>
        <strain evidence="7">DSM 17875</strain>
    </source>
</reference>
<dbReference type="STRING" id="364197.SAMN05216296_2764"/>
<keyword evidence="7" id="KW-1185">Reference proteome</keyword>
<dbReference type="PANTHER" id="PTHR46491">
    <property type="entry name" value="CDGSH IRON SULFUR DOMAIN PROTEIN HOMOLOG"/>
    <property type="match status" value="1"/>
</dbReference>
<evidence type="ECO:0000313" key="7">
    <source>
        <dbReference type="Proteomes" id="UP000243232"/>
    </source>
</evidence>
<dbReference type="InterPro" id="IPR018967">
    <property type="entry name" value="FeS-contain_CDGSH-typ"/>
</dbReference>
<organism evidence="6 7">
    <name type="scientific">Pseudomonas pohangensis</name>
    <dbReference type="NCBI Taxonomy" id="364197"/>
    <lineage>
        <taxon>Bacteria</taxon>
        <taxon>Pseudomonadati</taxon>
        <taxon>Pseudomonadota</taxon>
        <taxon>Gammaproteobacteria</taxon>
        <taxon>Pseudomonadales</taxon>
        <taxon>Pseudomonadaceae</taxon>
        <taxon>Pseudomonas</taxon>
    </lineage>
</organism>
<dbReference type="InterPro" id="IPR042216">
    <property type="entry name" value="MitoNEET_CISD"/>
</dbReference>
<dbReference type="PANTHER" id="PTHR46491:SF3">
    <property type="entry name" value="CDGSH IRON-SULFUR DOMAIN-CONTAINING PROTEIN 3, MITOCHONDRIAL"/>
    <property type="match status" value="1"/>
</dbReference>
<keyword evidence="2" id="KW-0479">Metal-binding</keyword>
<dbReference type="Pfam" id="PF09360">
    <property type="entry name" value="zf-CDGSH"/>
    <property type="match status" value="1"/>
</dbReference>
<gene>
    <name evidence="6" type="ORF">SAMN05216296_2764</name>
</gene>
<keyword evidence="4" id="KW-0411">Iron-sulfur</keyword>
<protein>
    <submittedName>
        <fullName evidence="6">Iron-binding zinc finger CDGSH type</fullName>
    </submittedName>
</protein>
<accession>A0A1H2H5B5</accession>
<evidence type="ECO:0000259" key="5">
    <source>
        <dbReference type="SMART" id="SM00704"/>
    </source>
</evidence>
<dbReference type="Proteomes" id="UP000243232">
    <property type="component" value="Chromosome I"/>
</dbReference>
<dbReference type="EMBL" id="LT629785">
    <property type="protein sequence ID" value="SDU26995.1"/>
    <property type="molecule type" value="Genomic_DNA"/>
</dbReference>
<proteinExistence type="predicted"/>
<dbReference type="InterPro" id="IPR052950">
    <property type="entry name" value="CISD"/>
</dbReference>
<dbReference type="GO" id="GO:0051537">
    <property type="term" value="F:2 iron, 2 sulfur cluster binding"/>
    <property type="evidence" value="ECO:0007669"/>
    <property type="project" value="UniProtKB-KW"/>
</dbReference>
<dbReference type="AlphaFoldDB" id="A0A1H2H5B5"/>
<evidence type="ECO:0000256" key="1">
    <source>
        <dbReference type="ARBA" id="ARBA00022714"/>
    </source>
</evidence>
<feature type="domain" description="Iron-binding zinc finger CDGSH type" evidence="5">
    <location>
        <begin position="9"/>
        <end position="46"/>
    </location>
</feature>
<dbReference type="OrthoDB" id="9795032at2"/>
<dbReference type="SMART" id="SM00704">
    <property type="entry name" value="ZnF_CDGSH"/>
    <property type="match status" value="2"/>
</dbReference>
<evidence type="ECO:0000256" key="2">
    <source>
        <dbReference type="ARBA" id="ARBA00022723"/>
    </source>
</evidence>
<dbReference type="GO" id="GO:0046872">
    <property type="term" value="F:metal ion binding"/>
    <property type="evidence" value="ECO:0007669"/>
    <property type="project" value="UniProtKB-KW"/>
</dbReference>
<feature type="domain" description="Iron-binding zinc finger CDGSH type" evidence="5">
    <location>
        <begin position="51"/>
        <end position="78"/>
    </location>
</feature>
<sequence length="79" mass="8707">MNEPQIARKSPYAVDVEAGQDYFWCACGRSSKQPFCDGSHKGSGITPLKYTAVQNETLYFCGCKQTRSAPLCDGSHKQL</sequence>
<dbReference type="Gene3D" id="3.40.5.90">
    <property type="entry name" value="CDGSH iron-sulfur domain, mitoNEET-type"/>
    <property type="match status" value="2"/>
</dbReference>
<evidence type="ECO:0000256" key="3">
    <source>
        <dbReference type="ARBA" id="ARBA00023004"/>
    </source>
</evidence>
<evidence type="ECO:0000256" key="4">
    <source>
        <dbReference type="ARBA" id="ARBA00023014"/>
    </source>
</evidence>
<evidence type="ECO:0000313" key="6">
    <source>
        <dbReference type="EMBL" id="SDU26995.1"/>
    </source>
</evidence>
<keyword evidence="1" id="KW-0001">2Fe-2S</keyword>